<name>A0ABV9JRG2_9GAMM</name>
<evidence type="ECO:0000313" key="3">
    <source>
        <dbReference type="Proteomes" id="UP001595962"/>
    </source>
</evidence>
<feature type="domain" description="SsuA/THI5-like" evidence="1">
    <location>
        <begin position="61"/>
        <end position="215"/>
    </location>
</feature>
<organism evidence="2 3">
    <name type="scientific">Rheinheimera marina</name>
    <dbReference type="NCBI Taxonomy" id="1774958"/>
    <lineage>
        <taxon>Bacteria</taxon>
        <taxon>Pseudomonadati</taxon>
        <taxon>Pseudomonadota</taxon>
        <taxon>Gammaproteobacteria</taxon>
        <taxon>Chromatiales</taxon>
        <taxon>Chromatiaceae</taxon>
        <taxon>Rheinheimera</taxon>
    </lineage>
</organism>
<dbReference type="InterPro" id="IPR015168">
    <property type="entry name" value="SsuA/THI5"/>
</dbReference>
<comment type="caution">
    <text evidence="2">The sequence shown here is derived from an EMBL/GenBank/DDBJ whole genome shotgun (WGS) entry which is preliminary data.</text>
</comment>
<gene>
    <name evidence="2" type="ORF">ACFO3I_17385</name>
</gene>
<accession>A0ABV9JRG2</accession>
<reference evidence="3" key="1">
    <citation type="journal article" date="2019" name="Int. J. Syst. Evol. Microbiol.">
        <title>The Global Catalogue of Microorganisms (GCM) 10K type strain sequencing project: providing services to taxonomists for standard genome sequencing and annotation.</title>
        <authorList>
            <consortium name="The Broad Institute Genomics Platform"/>
            <consortium name="The Broad Institute Genome Sequencing Center for Infectious Disease"/>
            <person name="Wu L."/>
            <person name="Ma J."/>
        </authorList>
    </citation>
    <scope>NUCLEOTIDE SEQUENCE [LARGE SCALE GENOMIC DNA]</scope>
    <source>
        <strain evidence="3">DT28</strain>
    </source>
</reference>
<dbReference type="SUPFAM" id="SSF53850">
    <property type="entry name" value="Periplasmic binding protein-like II"/>
    <property type="match status" value="1"/>
</dbReference>
<dbReference type="Proteomes" id="UP001595962">
    <property type="component" value="Unassembled WGS sequence"/>
</dbReference>
<dbReference type="EMBL" id="JBHSGB010000017">
    <property type="protein sequence ID" value="MFC4656797.1"/>
    <property type="molecule type" value="Genomic_DNA"/>
</dbReference>
<dbReference type="RefSeq" id="WP_377336204.1">
    <property type="nucleotide sequence ID" value="NZ_JBHSGB010000017.1"/>
</dbReference>
<keyword evidence="3" id="KW-1185">Reference proteome</keyword>
<proteinExistence type="predicted"/>
<protein>
    <submittedName>
        <fullName evidence="2">ABC transporter substrate-binding protein</fullName>
    </submittedName>
</protein>
<sequence length="322" mass="36206">MGNDFSLNRRHFLKMLALSPLAPLLFSGCRDRASFILGTYPHPGHEAFYLAEHFGQLPANVSLRKSESSSLLLSAMLEGKLDAATLALDEVLTCLQQGVQLSIVLVLSNSCGSDYLLCRPELKQPRQIKGKVVALEQRPATEMLLDQTLNKLKLSRDDIQLAYLPQLQQLMAWQDQQIDLVITSPPVSNYIRRTGANALYPDSCNLPPLYQMLAVRSDRMGDEATLLGVLSACLAGQSHLRLFYNDSINRIAGWRNLSLTECYDYFRPVEIPDVQTNLRLMSETALMAQSCQLLSDYLPTRPATDKLFHTEALYHLHLEQRL</sequence>
<dbReference type="Gene3D" id="3.40.190.10">
    <property type="entry name" value="Periplasmic binding protein-like II"/>
    <property type="match status" value="2"/>
</dbReference>
<evidence type="ECO:0000313" key="2">
    <source>
        <dbReference type="EMBL" id="MFC4656797.1"/>
    </source>
</evidence>
<evidence type="ECO:0000259" key="1">
    <source>
        <dbReference type="Pfam" id="PF09084"/>
    </source>
</evidence>
<dbReference type="Pfam" id="PF09084">
    <property type="entry name" value="NMT1"/>
    <property type="match status" value="1"/>
</dbReference>